<name>A0A0D3JEG3_EMIH1</name>
<feature type="domain" description="PKS/mFAS DH" evidence="8">
    <location>
        <begin position="4210"/>
        <end position="4506"/>
    </location>
</feature>
<dbReference type="InterPro" id="IPR036736">
    <property type="entry name" value="ACP-like_sf"/>
</dbReference>
<keyword evidence="4" id="KW-0511">Multifunctional enzyme</keyword>
<dbReference type="Gene3D" id="3.40.47.10">
    <property type="match status" value="5"/>
</dbReference>
<feature type="active site" description="Proton acceptor; for dehydratase activity" evidence="5">
    <location>
        <position position="5547"/>
    </location>
</feature>
<feature type="active site" description="Proton acceptor; for dehydratase activity" evidence="5">
    <location>
        <position position="2937"/>
    </location>
</feature>
<dbReference type="InterPro" id="IPR023213">
    <property type="entry name" value="CAT-like_dom_sf"/>
</dbReference>
<dbReference type="PANTHER" id="PTHR43775">
    <property type="entry name" value="FATTY ACID SYNTHASE"/>
    <property type="match status" value="1"/>
</dbReference>
<dbReference type="Pfam" id="PF14765">
    <property type="entry name" value="PS-DH"/>
    <property type="match status" value="4"/>
</dbReference>
<dbReference type="RefSeq" id="XP_005774327.1">
    <property type="nucleotide sequence ID" value="XM_005774270.1"/>
</dbReference>
<sequence length="7019" mass="707517">MCAIAAAKKTAAALWCSTESAPSRASPRITAGTSRCSGTAPTTASPAKAAALVATRPGCAAPVLPTYQASGLRGICLQHLRLAAFAARRQHSPPPPLATAASLAADSVCPAPAATVASVQIEVEALLGAPLPSADRGLMELGLDSLGAAAHPLRQHRWPAADAATLSFRSPADGVLAALVADHRVRGRVVFPAAAHLEMARAVCCGNAAGGASSTRATLRQGIFVQPLPLDEPLGLWVGCAVVEGAMARVETRSWREADQREQAGAPHETALHMSADVGAAGRQRSPAAARLRTRLAAALCPAAAYASLRSSGLEYGRSFRVLEAAWAGAAAASALLRRRWYRDGTLVHPADLDGALQLSALLTAQPARGGTALPFAVEEAGLGGQAASLLLAVASASGPDTAAVWLCHRGGASEGADSAGGGLAGGGCLARLVGLRSRQLVDGAGAGEAQGHLYQTAWRRLSLGPSPGQPSAALLAVRPATRDAAAAASPPPVGGAARLLGQFSAGGMLHVDSLAALEAGLRHVVALAAAAAPAGLRLLTLGAQQASPRGAMRITDAGLWGLSRAARQESMGSSLACTDWSLESHDGGGTVGVLAALEALAAAGELETAVCTDGRDVLAPRLARASDSTSRRPAWLRLGARGALSALVVEPQPPFRLPPSRGETELSVRAVGLNFRDVLNVLGEYPGDPGPPGSDCSGVAAGAGATGARLGLATGALASLARADSRLVVPKPAALTFEQASSLPTAWMTSHVALSDSTPSARKRCLLHAGAGGVGLAATVYARWLRLRISVTAGARAKHRFLRQTGALEQWSSRSGGAFAWGGASQLRGARLDVVLSSLSRDFTACSWALLCESGHFEEIGKRGVWSRGRAAGAVPHARFHAIALDSLAEREAPRARLTLLVLRSRATARVAVGLPRVSFWLEQAVAAAFRWLQSGRSIGKVVVRLRAPPSTPAAQASHLLSGGTGALGQATAGWLAQRGATRLIFASRGGGSVSSGPAGLPSGSAALFVRCDVAQPREVERALALAANPPAAPLRGVWHAAGVLADGLLAQQGASGLRRVSASKSHGAALLHRAGSALPLQASVLFSSIAALFGGAGQANYSAASSGLDALARGVHARGRAALSVQWGPWASSGMAAADNVRTRLQASGIGLLGIAEGGPALAAALSRDAPPVLAAVAVRWDRFLAGRATPALLSAFGRPGGAGGKASRRAEAAGAVAAATRSLSVTEVLELVHRTAGTAIDADTPLLEAGVDSLGAVELRNQLHAAVGGRAALPSTLVFDYPSARQLAAYLSDGATPEPAAPLHRAPAAHERGRVAVLVTGASAVLPSGAAGAEAVWRVAMSAADLISEVPAERWPLGPRPDSAAGDAVSSRVRHGGFARGVELFDGAFFGVSPAEAVAMDPQQRLLLERGYEALHGAGERREGLAGSLTGVFVGIASTDFAAALASQSVGGVYAATGGAHSVASGRLSFALGLHGPCAAYDTACSSALVAGHAALRSLQLGESSAALVSAVNVMLSPRVGLTFAVAGMTSVLGRSHTLDRRADGYARAEACTAAALRPAGSQPGGPHEPVATLSGSCVRQDGRSASLTAPNGLAQQSLIGGSLEDAGLGEGELVSAELHGTGTALGDPIEVRALDAAAVGPGAAAATLALSGSKACAGHAEPSAGLVGLLSLAVASLRHGASSPSAQLRVLNPHLAETVTGGPCAALAACARAPRTGGSSAASSGAVSSFGYSGTIAHSTLEVLRRSHEHRWIDYPSPPAFRRHRFGYRVLTLRRLSAVQVSAPQADAAVLAAAATRSLSVAEVLELVHRTAGTAIDADTPLLEAGVDSLGAVELRNQLHAAVGGRAALPSTLVFDHPSARQLAAYLSDGATPEPAAPLHRAPAAHERGRVAVLVTGASAVLPSGAAGAEAVWRVAMSAADLISEVPAERWPLGPRPDSAAGDAVSSRVRHGGFARGVELFDGAFFGVSPAEAAAMDPQQRLLLERGYEALHGAGERREGLAGSLTGVFVGIASTDFAAALASQSVGGVYAATGGAHSVASGRLSFALGLHGPCAAYDTACSSALVAGHAALRSLQLGESSAALVSAVNVMLSPRVGLTFAVAGMTSVLGRSHTLDRRADGYARAEACTAAALRPAGSQPGGPHEPVATLSGSCVRQDGRSASLTAPNGLAQQSLIGGSLEDAGLGEGELVSAELHGTGTALGDPIEVRALDAAAVGPGAAAATLALSGSKACAGHAEPSAGLVGLLSLAVASLRHGASSPSAQLRVLNPHLAETVTGGPCAALAACARAPRTGGSSAASSGAVSSFGYSGTIAHTVVEPAARPQWPTPDALPAQVRYRRAWHGLGPRLGMQSTPLAAASEQSAPNLAAVESLVQYVVGHSISPDAPLVEAGLDSLGAVQLRAELQEVVGGAPLPATIVFDFPTTRALASRISSDRPTRASLTETPLRPNFGERSEAVVCGWGCSLPCGATVISAALRMALLGHDCVGWVPAERWFTAEDASLSPAVNQRVRHGGFMFGVDGFDHTFFAVSRAEAAAMDPQQRLLLETGYTALASAGLERSALQKGVTGVSVGIQAIDFALLEAARGSTSSVYAATGFQHAVASGRISYALGLQGPCASFDTACSSSLVATHVSKQALEMHECSAALAEGVNVMLSPAASWSCAVAGMTSPRGRCFSFDSRADGYARAEACCAVSLRAIELVHTCRALFEGSAVRQDGRSASLTAPNGQAQRTLLAVAFASGGWGREVHCSVEAHGTGTRLGDPIEAKALSQGPTLANPNAAPCSIGSFKAVIGHTEPAAGMVGLLVKVEALVARLFVPNAQLRVANRHVAAVLPGRTWALPTQAGPQPRSQRAAGVSSFGYSGTIAHTLIKMPARTASVGGLRAPAAFRRRRFAWGEAAHPLRQHRWPAADAATLSFRSPADGVLAALVADHRVRGRVVFPAAAHLEMARAVCCGDAAGGASSTRATLRQGVFVQPLPLDEPLGLWVGCAVAGGAMARVETRSWREADQREQAGAPHETALHMSADVGAAGRQRSPAAARLRTRLAAALCPAAAYASLRSSGLEYGRSFRVLEAAWAGAAAASALLHRRWFGEGTLVHPADLDGALQLSALLTAQPARGGTALPFAVEEAGLGGQAASLLLAVASASGPDTAAVWLCHRGGASEGADSAGGGLAGGGCLARLVGLRSRQLVDGAGAGEAQGHLYQTAWRRLSLGPSPGQPSAALLAVRPATRDAAAAASPPPVGGAARLLGQFSAGGTLHVDSLAALEAGLRHVVALAAAAAPAGLRLLTLGAQQASPRGAMRITDAGLWGLSRAARQESMGSSLACTDWSLESHDGGGTVGVLAALEALATAGELETAVCTDGRDVLAPRLARASVVPPHLSASAPSSHLLSGGTGALGQATAGWLAQRGATRLIFASRGGGSVSSGPAGLPSGSAALFVRCDVAQPREVERALALAANPPAAPLRGVWHAAGVLADGLLAQQGASGLRRVSASKSHGAALLHRAGSALPLQASVLFSSIAALFGGAGQANYSAASSGLDALARGVHARGRAALSVQWGPWASSGMAAADNVRTRLQASGIGLLGIAEGGPALAAALSRDAPPVLAAVAVRWDRFLAGRATPALLSAFGRPGGAGGKASRRAEATGAVAAATRSVSVAEVLELVHRTAGATADADTPLLEAGVDSLGAVELRNQLHAAVGGRAALPSTLVFDHPSARQLAAYLSDGATPEPAAPLHRAPAAHERGRVAVLVTGASAVLPSGAAGAEAVWRVAMSAADLISEVPAERWPLGPRPDSAAGDAVSSRVRHGGFARGVELFDGAFFGVSPAEAVAMDPQQRLLLERGYEALHGAGERREGLAGSLTGVFVGIASTDFAAALASQSVGGVYAATGGAHSVASGRLSFALGLHGPCAAYDTACSSALVAGHAALRSLQLGESSAALVSAVNVMLSPRVGLTFAVAGMTSVLGRSHTLDRRADGYARAEACTAAALRPAGSQPGGPHEPVATLSGSCVRQDGRSASLTAPNGLAQQSLIGGSLEDAGLGEGELVSAELHGTGTALGDPIEVRALDAAAVGPGAAAATLALSGSKACAGHAEPSAGLVGLLSLAVASLRHGASSPSAQLRVLNPHLAETVTGGPCAALAACARAPRTGGSSAASSGAVSSFGYSGTIAHTLLQTIAHTASVGGLRAPAAFRRRRFAWGEAAHPLRQHRWPAADAATLSFRSPADGVLAALVADHRVRGRVVFPAAAHLEMARAVCCGDAAGGASSTRATLRQGIFVQPLPLDEPLGLWVGCAVVEGAMARVETRSWREADQREQAGAPHETALHMSADVGAAGRQRSPAAARLRTRLAAALCPAAAYASLRSSGLEYGRSFRVLEAAWAGAAAASALLRRRWYRDGTLVHPADLDGALQLSALLTAQPARGGTALPFAVEEAGLGGQAASLLLAVASASGPDTAAVWLCHRGGASEGADSAGGGLAGGGCLARLVGLRSRQLVDGAGAGEAQGHLYQTAWRRLSLGPSPGQPSAALLAVRPATRDAAAAASPPPVGGAARLLGQFSAGGTLHVDSLAALEAGLRHVVALAAAAAPAGLRLLTLGAQQASPRGAMRITDAGLWGLSRAARQESMGSSLACTDWSLESHDGGGTVGVLAALEALATAGELETAVCTDGRDVLAPRLARASVVPPHLSASAPSSHLLSGGTGALGQATAGWLAQRGATRLIFASRGGGSVSSGPAGLPSGSAALFVRCDVAQPREVERALALAANPPAAPLRGVWHAAGVLADGLLAQQGASGLRRVSASKSHGAALLHRAGSALPLQASVLFSSIAALFGGAGQANYSAASSGLDALARGVHARGRAALSVQWGPWASSGMAAADNVRTRLQASGIGLLGIAEGGPALAAALSRDAPPVLAAVAVRWDRFLAGRATPALLSAFGRPGGAGGKASRRAEATGAVAAATRSLSVAEVLELVHRTAGATADADTPLLEAGVDSLGAVELRNQLHAAVGGRAALPSTLVFDHPSARQLAAYLSDGATPEPAAPLHRAPAAHERGRVAVLVTGASAVLPSGAAGAEAVWRVAMSAADLISEVPAERWPLGPRPDSAAGDAVSSRVRHGGFARGVELFDGAFFGVSPAEAAAMDPQQRLLLERGYEALHGAGERREGLAGSLTGVFVGIASTDFAAALASQSVGGVYAATGGAHSVASGRLSFALGLHGPCAAYDTACSSALVAGHAALRSLQLGESSAALVSAVNVMLSPRVGLTFAVAGMTSVLGRSHTLDRRADGYARAEACTAAALRPAGSQPGGLHEPVATLSGSCVRQDGRSASLTAPNGLAQQSLIGGSLEDAGLGEGELVSAELHGTGTALGDPIEVRALDAAVVGPGAAAATLALSGSKACAGHAEPSAGLVGLLSLAVASLRHGASSPSAQLRVLNPHLAETVTGGPCAALAACARAPRTGGSSAASSGAVSSFGYSGTIAHTLIKMPARTASVGGLRAPAAFRRRRFAWGEAAHPLRQHRWPAADAATLSFRSPADGVLAALVADHRVRGRVVFPAAAHLEMARAVCCGDAAGGASSTRATLRQGVFVQPLPLDEPLGLWVGCAVAGGAMARVETRSWREADQREQAGAPHETALHMSADVGAAGRQRSPAAARLRTRLAAALCPAAAYASLRSSGLEYGRSFRVLEAAWAGAAAASALLRRRWYRDGTLVHPADLDGALQLSALLTAQPARGGTALPFAVEEAGLGGQAASLLLAVASASGPDTAAVWLCHRGGASEGADSAGGGLAGGGCLARLVGLRSRQLVDGAGAGEAQGHLYQTAWRRLSLGPSPGQPSAALLAVRPATRDAAAAASPPPVGGASGLLGQFSAGGTLHVDSLAALEAGLRHVVALAAAAAPAGLRLLTLGAQQASPRGAMRITDAGLWGLSRAARQESMGSSLACTDWSLESQDGGGTVGVLAALEALATAGELETAVCTDGRDVLAPRLARASDSTSRRPAWLRLGARGALSALVVEPQPPFRLPPSRGETELSVRAVGLNFRDVLNVLGEYPGDPGPPGSDCSGVAAGAGATGARLGLAIGALASLARADSRLVVPKPAALTFEQASSLPTAWMTSHVALSDSTPSARKRCLLHAGAGGVGLAATVYARWLRLRISVTAGARAKHRFLRQTGALEQWSSRSGGAFAWGGASQLRGARLDVVLSSLSRDFTACSWALLCESGHFEEIGKRGVWSRGRAAGAVPHARFHAIALDSLAEREAPRARLTLLVLRSRATARVAVGLPRVSFWLEQAVAAAFRWLQSGRSIGKVVVRLRAPPSTPAAQASHLLSGGTGALGQATAGWLAQRGATRLIFASRGGGSVSSGPAGLPSGSAALFVRCDVAQPREVERALSLAADPPAAPLRGVWHAAGVLADGLLAQQGASGLRRVSASKSHGAALLHRAGSALPLQASVLFSSIAALFGGAGQANYSAASSGLDALARGVHARGRAALSVQWGPWASSGMAAADNVRTRLQASGIGLLGIAEGGPALAAALSRDAPPVLAAVAVRWDRFLAGRATPALLSAFGRPGGAGGKASRRAEAAGAVAAATRSLSVAEVLELVHRTAGATAGADTPLLEAGVDSLGAAPRASSSASAGVSHLSIYYEVQGPLNPLLLQAALDDVVLRSPALRTTLPDRGLRGVAHSHLVVPLQVVRCIGSSEKLARALSPDNLHRRLNFERGPLLRVLACVKAPDHWLLALVAHHAILDLYSTHQVTQQLLAAYTHSLRAACPALPRPVFTLEREVEATGVARPIAVDLSRLLAAAPQLPPIDRSGGRRDACCRPWTLGGAREWAAAMERGRALGGNAFQVAAALLAAACVSGEPRPISLCWTQREIMDRRMCNGSSLRVFSFSAEEARGGFVPLLRAVQRQMRSPAPALQLLTSRPAPTEAVVVISQLLQPAEPSLRGVARQSALSARPALSLDELPLPLLMPKGIDIYFMLDDGQGHDHRPPSGSVLHHKGVAVGLVERLVAGLARGVGGA</sequence>
<feature type="domain" description="Carrier" evidence="6">
    <location>
        <begin position="3657"/>
        <end position="3733"/>
    </location>
</feature>
<dbReference type="SMART" id="SM00822">
    <property type="entry name" value="PKS_KR"/>
    <property type="match status" value="4"/>
</dbReference>
<dbReference type="PaxDb" id="2903-EOD21898"/>
<dbReference type="Pfam" id="PF00668">
    <property type="entry name" value="Condensation"/>
    <property type="match status" value="1"/>
</dbReference>
<dbReference type="Pfam" id="PF21089">
    <property type="entry name" value="PKS_DH_N"/>
    <property type="match status" value="4"/>
</dbReference>
<reference evidence="10" key="1">
    <citation type="journal article" date="2013" name="Nature">
        <title>Pan genome of the phytoplankton Emiliania underpins its global distribution.</title>
        <authorList>
            <person name="Read B.A."/>
            <person name="Kegel J."/>
            <person name="Klute M.J."/>
            <person name="Kuo A."/>
            <person name="Lefebvre S.C."/>
            <person name="Maumus F."/>
            <person name="Mayer C."/>
            <person name="Miller J."/>
            <person name="Monier A."/>
            <person name="Salamov A."/>
            <person name="Young J."/>
            <person name="Aguilar M."/>
            <person name="Claverie J.M."/>
            <person name="Frickenhaus S."/>
            <person name="Gonzalez K."/>
            <person name="Herman E.K."/>
            <person name="Lin Y.C."/>
            <person name="Napier J."/>
            <person name="Ogata H."/>
            <person name="Sarno A.F."/>
            <person name="Shmutz J."/>
            <person name="Schroeder D."/>
            <person name="de Vargas C."/>
            <person name="Verret F."/>
            <person name="von Dassow P."/>
            <person name="Valentin K."/>
            <person name="Van de Peer Y."/>
            <person name="Wheeler G."/>
            <person name="Dacks J.B."/>
            <person name="Delwiche C.F."/>
            <person name="Dyhrman S.T."/>
            <person name="Glockner G."/>
            <person name="John U."/>
            <person name="Richards T."/>
            <person name="Worden A.Z."/>
            <person name="Zhang X."/>
            <person name="Grigoriev I.V."/>
            <person name="Allen A.E."/>
            <person name="Bidle K."/>
            <person name="Borodovsky M."/>
            <person name="Bowler C."/>
            <person name="Brownlee C."/>
            <person name="Cock J.M."/>
            <person name="Elias M."/>
            <person name="Gladyshev V.N."/>
            <person name="Groth M."/>
            <person name="Guda C."/>
            <person name="Hadaegh A."/>
            <person name="Iglesias-Rodriguez M.D."/>
            <person name="Jenkins J."/>
            <person name="Jones B.M."/>
            <person name="Lawson T."/>
            <person name="Leese F."/>
            <person name="Lindquist E."/>
            <person name="Lobanov A."/>
            <person name="Lomsadze A."/>
            <person name="Malik S.B."/>
            <person name="Marsh M.E."/>
            <person name="Mackinder L."/>
            <person name="Mock T."/>
            <person name="Mueller-Roeber B."/>
            <person name="Pagarete A."/>
            <person name="Parker M."/>
            <person name="Probert I."/>
            <person name="Quesneville H."/>
            <person name="Raines C."/>
            <person name="Rensing S.A."/>
            <person name="Riano-Pachon D.M."/>
            <person name="Richier S."/>
            <person name="Rokitta S."/>
            <person name="Shiraiwa Y."/>
            <person name="Soanes D.M."/>
            <person name="van der Giezen M."/>
            <person name="Wahlund T.M."/>
            <person name="Williams B."/>
            <person name="Wilson W."/>
            <person name="Wolfe G."/>
            <person name="Wurch L.L."/>
        </authorList>
    </citation>
    <scope>NUCLEOTIDE SEQUENCE</scope>
</reference>
<accession>A0A0D3JEG3</accession>
<evidence type="ECO:0000256" key="3">
    <source>
        <dbReference type="ARBA" id="ARBA00022679"/>
    </source>
</evidence>
<feature type="domain" description="Carrier" evidence="6">
    <location>
        <begin position="1799"/>
        <end position="1875"/>
    </location>
</feature>
<feature type="active site" description="Proton acceptor; for dehydratase activity" evidence="5">
    <location>
        <position position="183"/>
    </location>
</feature>
<dbReference type="InterPro" id="IPR020843">
    <property type="entry name" value="ER"/>
</dbReference>
<dbReference type="SUPFAM" id="SSF50129">
    <property type="entry name" value="GroES-like"/>
    <property type="match status" value="2"/>
</dbReference>
<evidence type="ECO:0000259" key="7">
    <source>
        <dbReference type="PROSITE" id="PS52004"/>
    </source>
</evidence>
<dbReference type="SUPFAM" id="SSF47336">
    <property type="entry name" value="ACP-like"/>
    <property type="match status" value="5"/>
</dbReference>
<dbReference type="Gene3D" id="3.30.559.10">
    <property type="entry name" value="Chloramphenicol acetyltransferase-like domain"/>
    <property type="match status" value="1"/>
</dbReference>
<dbReference type="PROSITE" id="PS50075">
    <property type="entry name" value="CARRIER"/>
    <property type="match status" value="5"/>
</dbReference>
<feature type="active site" description="Proton donor; for dehydratase activity" evidence="5">
    <location>
        <position position="4413"/>
    </location>
</feature>
<dbReference type="Gene3D" id="1.10.1200.10">
    <property type="entry name" value="ACP-like"/>
    <property type="match status" value="5"/>
</dbReference>
<dbReference type="InterPro" id="IPR014030">
    <property type="entry name" value="Ketoacyl_synth_N"/>
</dbReference>
<dbReference type="InterPro" id="IPR011032">
    <property type="entry name" value="GroES-like_sf"/>
</dbReference>
<feature type="active site" description="Proton donor; for dehydratase activity" evidence="5">
    <location>
        <position position="354"/>
    </location>
</feature>
<dbReference type="KEGG" id="ehx:EMIHUDRAFT_631892"/>
<feature type="region of interest" description="N-terminal hotdog fold" evidence="5">
    <location>
        <begin position="4210"/>
        <end position="4339"/>
    </location>
</feature>
<dbReference type="Pfam" id="PF08659">
    <property type="entry name" value="KR"/>
    <property type="match status" value="4"/>
</dbReference>
<dbReference type="GO" id="GO:0006633">
    <property type="term" value="P:fatty acid biosynthetic process"/>
    <property type="evidence" value="ECO:0007669"/>
    <property type="project" value="TreeGrafter"/>
</dbReference>
<feature type="domain" description="PKS/mFAS DH" evidence="8">
    <location>
        <begin position="151"/>
        <end position="447"/>
    </location>
</feature>
<dbReference type="InterPro" id="IPR050091">
    <property type="entry name" value="PKS_NRPS_Biosynth_Enz"/>
</dbReference>
<dbReference type="Proteomes" id="UP000013827">
    <property type="component" value="Unassembled WGS sequence"/>
</dbReference>
<dbReference type="EnsemblProtists" id="EOD21898">
    <property type="protein sequence ID" value="EOD21898"/>
    <property type="gene ID" value="EMIHUDRAFT_631892"/>
</dbReference>
<keyword evidence="2" id="KW-0597">Phosphoprotein</keyword>
<dbReference type="InterPro" id="IPR057326">
    <property type="entry name" value="KR_dom"/>
</dbReference>
<feature type="region of interest" description="C-terminal hotdog fold" evidence="5">
    <location>
        <begin position="5661"/>
        <end position="5811"/>
    </location>
</feature>
<feature type="domain" description="Ketosynthase family 3 (KS3)" evidence="7">
    <location>
        <begin position="2458"/>
        <end position="2877"/>
    </location>
</feature>
<evidence type="ECO:0000256" key="5">
    <source>
        <dbReference type="PROSITE-ProRule" id="PRU01363"/>
    </source>
</evidence>
<evidence type="ECO:0008006" key="11">
    <source>
        <dbReference type="Google" id="ProtNLM"/>
    </source>
</evidence>
<dbReference type="SUPFAM" id="SSF51735">
    <property type="entry name" value="NAD(P)-binding Rossmann-fold domains"/>
    <property type="match status" value="10"/>
</dbReference>
<feature type="region of interest" description="N-terminal hotdog fold" evidence="5">
    <location>
        <begin position="151"/>
        <end position="280"/>
    </location>
</feature>
<dbReference type="InterPro" id="IPR020841">
    <property type="entry name" value="PKS_Beta-ketoAc_synthase_dom"/>
</dbReference>
<feature type="region of interest" description="N-terminal hotdog fold" evidence="5">
    <location>
        <begin position="5515"/>
        <end position="5649"/>
    </location>
</feature>
<dbReference type="Pfam" id="PF02801">
    <property type="entry name" value="Ketoacyl-synt_C"/>
    <property type="match status" value="5"/>
</dbReference>
<reference evidence="9" key="2">
    <citation type="submission" date="2024-10" db="UniProtKB">
        <authorList>
            <consortium name="EnsemblProtists"/>
        </authorList>
    </citation>
    <scope>IDENTIFICATION</scope>
</reference>
<feature type="region of interest" description="C-terminal hotdog fold" evidence="5">
    <location>
        <begin position="297"/>
        <end position="447"/>
    </location>
</feature>
<feature type="domain" description="Ketosynthase family 3 (KS3)" evidence="7">
    <location>
        <begin position="1317"/>
        <end position="1747"/>
    </location>
</feature>
<dbReference type="SMART" id="SM00825">
    <property type="entry name" value="PKS_KS"/>
    <property type="match status" value="5"/>
</dbReference>
<evidence type="ECO:0000259" key="8">
    <source>
        <dbReference type="PROSITE" id="PS52019"/>
    </source>
</evidence>
<feature type="active site" description="Proton donor; for dehydratase activity" evidence="5">
    <location>
        <position position="3108"/>
    </location>
</feature>
<dbReference type="GO" id="GO:0016491">
    <property type="term" value="F:oxidoreductase activity"/>
    <property type="evidence" value="ECO:0007669"/>
    <property type="project" value="InterPro"/>
</dbReference>
<feature type="region of interest" description="C-terminal hotdog fold" evidence="5">
    <location>
        <begin position="3051"/>
        <end position="3201"/>
    </location>
</feature>
<dbReference type="SMART" id="SM00829">
    <property type="entry name" value="PKS_ER"/>
    <property type="match status" value="2"/>
</dbReference>
<feature type="domain" description="Ketosynthase family 3 (KS3)" evidence="7">
    <location>
        <begin position="3752"/>
        <end position="4182"/>
    </location>
</feature>
<dbReference type="HOGENOM" id="CLU_222870_0_0_1"/>
<dbReference type="Gene3D" id="3.40.50.720">
    <property type="entry name" value="NAD(P)-binding Rossmann-like Domain"/>
    <property type="match status" value="8"/>
</dbReference>
<evidence type="ECO:0000256" key="4">
    <source>
        <dbReference type="ARBA" id="ARBA00023268"/>
    </source>
</evidence>
<feature type="domain" description="Carrier" evidence="6">
    <location>
        <begin position="1222"/>
        <end position="1298"/>
    </location>
</feature>
<dbReference type="SUPFAM" id="SSF52777">
    <property type="entry name" value="CoA-dependent acyltransferases"/>
    <property type="match status" value="1"/>
</dbReference>
<dbReference type="InterPro" id="IPR009081">
    <property type="entry name" value="PP-bd_ACP"/>
</dbReference>
<feature type="active site" description="Proton acceptor; for dehydratase activity" evidence="5">
    <location>
        <position position="4242"/>
    </location>
</feature>
<dbReference type="CDD" id="cd00833">
    <property type="entry name" value="PKS"/>
    <property type="match status" value="5"/>
</dbReference>
<organism evidence="9 10">
    <name type="scientific">Emiliania huxleyi (strain CCMP1516)</name>
    <dbReference type="NCBI Taxonomy" id="280463"/>
    <lineage>
        <taxon>Eukaryota</taxon>
        <taxon>Haptista</taxon>
        <taxon>Haptophyta</taxon>
        <taxon>Prymnesiophyceae</taxon>
        <taxon>Isochrysidales</taxon>
        <taxon>Noelaerhabdaceae</taxon>
        <taxon>Emiliania</taxon>
    </lineage>
</organism>
<feature type="domain" description="Ketosynthase family 3 (KS3)" evidence="7">
    <location>
        <begin position="1894"/>
        <end position="2324"/>
    </location>
</feature>
<dbReference type="PROSITE" id="PS52004">
    <property type="entry name" value="KS3_2"/>
    <property type="match status" value="5"/>
</dbReference>
<dbReference type="Pfam" id="PF00550">
    <property type="entry name" value="PP-binding"/>
    <property type="match status" value="5"/>
</dbReference>
<dbReference type="Pfam" id="PF00109">
    <property type="entry name" value="ketoacyl-synt"/>
    <property type="match status" value="5"/>
</dbReference>
<evidence type="ECO:0000313" key="9">
    <source>
        <dbReference type="EnsemblProtists" id="EOD21898"/>
    </source>
</evidence>
<dbReference type="InterPro" id="IPR001242">
    <property type="entry name" value="Condensation_dom"/>
</dbReference>
<keyword evidence="3" id="KW-0808">Transferase</keyword>
<evidence type="ECO:0000256" key="1">
    <source>
        <dbReference type="ARBA" id="ARBA00022450"/>
    </source>
</evidence>
<proteinExistence type="predicted"/>
<evidence type="ECO:0000256" key="2">
    <source>
        <dbReference type="ARBA" id="ARBA00022553"/>
    </source>
</evidence>
<dbReference type="InterPro" id="IPR013968">
    <property type="entry name" value="PKS_KR"/>
</dbReference>
<dbReference type="InterPro" id="IPR049551">
    <property type="entry name" value="PKS_DH_C"/>
</dbReference>
<dbReference type="InterPro" id="IPR049552">
    <property type="entry name" value="PKS_DH_N"/>
</dbReference>
<feature type="domain" description="Carrier" evidence="6">
    <location>
        <begin position="4962"/>
        <end position="5038"/>
    </location>
</feature>
<dbReference type="CDD" id="cd05195">
    <property type="entry name" value="enoyl_red"/>
    <property type="match status" value="2"/>
</dbReference>
<feature type="region of interest" description="C-terminal hotdog fold" evidence="5">
    <location>
        <begin position="4356"/>
        <end position="4506"/>
    </location>
</feature>
<dbReference type="InterPro" id="IPR020807">
    <property type="entry name" value="PKS_DH"/>
</dbReference>
<protein>
    <recommendedName>
        <fullName evidence="11">3-hydroxyacyl-[acyl-carrier-protein] dehydratase</fullName>
    </recommendedName>
</protein>
<dbReference type="GO" id="GO:0031177">
    <property type="term" value="F:phosphopantetheine binding"/>
    <property type="evidence" value="ECO:0007669"/>
    <property type="project" value="InterPro"/>
</dbReference>
<dbReference type="STRING" id="2903.R1CGI9"/>
<dbReference type="PROSITE" id="PS52019">
    <property type="entry name" value="PKS_MFAS_DH"/>
    <property type="match status" value="4"/>
</dbReference>
<feature type="region of interest" description="N-terminal hotdog fold" evidence="5">
    <location>
        <begin position="2905"/>
        <end position="3039"/>
    </location>
</feature>
<dbReference type="SMART" id="SM00823">
    <property type="entry name" value="PKS_PP"/>
    <property type="match status" value="5"/>
</dbReference>
<dbReference type="SMART" id="SM01294">
    <property type="entry name" value="PKS_PP_betabranch"/>
    <property type="match status" value="1"/>
</dbReference>
<dbReference type="GO" id="GO:0004312">
    <property type="term" value="F:fatty acid synthase activity"/>
    <property type="evidence" value="ECO:0007669"/>
    <property type="project" value="TreeGrafter"/>
</dbReference>
<feature type="domain" description="Ketosynthase family 3 (KS3)" evidence="7">
    <location>
        <begin position="5057"/>
        <end position="5487"/>
    </location>
</feature>
<dbReference type="SMART" id="SM00826">
    <property type="entry name" value="PKS_DH"/>
    <property type="match status" value="4"/>
</dbReference>
<dbReference type="PANTHER" id="PTHR43775:SF37">
    <property type="entry name" value="SI:DKEY-61P9.11"/>
    <property type="match status" value="1"/>
</dbReference>
<dbReference type="GeneID" id="17267434"/>
<feature type="domain" description="PKS/mFAS DH" evidence="8">
    <location>
        <begin position="5515"/>
        <end position="5811"/>
    </location>
</feature>
<dbReference type="GO" id="GO:0044550">
    <property type="term" value="P:secondary metabolite biosynthetic process"/>
    <property type="evidence" value="ECO:0007669"/>
    <property type="project" value="UniProtKB-ARBA"/>
</dbReference>
<dbReference type="InterPro" id="IPR042104">
    <property type="entry name" value="PKS_dehydratase_sf"/>
</dbReference>
<dbReference type="InterPro" id="IPR016039">
    <property type="entry name" value="Thiolase-like"/>
</dbReference>
<keyword evidence="1" id="KW-0596">Phosphopantetheine</keyword>
<dbReference type="PROSITE" id="PS00012">
    <property type="entry name" value="PHOSPHOPANTETHEINE"/>
    <property type="match status" value="5"/>
</dbReference>
<dbReference type="InterPro" id="IPR036291">
    <property type="entry name" value="NAD(P)-bd_dom_sf"/>
</dbReference>
<dbReference type="Gene3D" id="3.10.129.110">
    <property type="entry name" value="Polyketide synthase dehydratase"/>
    <property type="match status" value="4"/>
</dbReference>
<dbReference type="InterPro" id="IPR049900">
    <property type="entry name" value="PKS_mFAS_DH"/>
</dbReference>
<feature type="domain" description="Carrier" evidence="6">
    <location>
        <begin position="2365"/>
        <end position="2440"/>
    </location>
</feature>
<dbReference type="eggNOG" id="KOG1202">
    <property type="taxonomic scope" value="Eukaryota"/>
</dbReference>
<keyword evidence="10" id="KW-1185">Reference proteome</keyword>
<dbReference type="InterPro" id="IPR014031">
    <property type="entry name" value="Ketoacyl_synth_C"/>
</dbReference>
<feature type="active site" description="Proton donor; for dehydratase activity" evidence="5">
    <location>
        <position position="5718"/>
    </location>
</feature>
<feature type="domain" description="PKS/mFAS DH" evidence="8">
    <location>
        <begin position="2905"/>
        <end position="3201"/>
    </location>
</feature>
<evidence type="ECO:0000313" key="10">
    <source>
        <dbReference type="Proteomes" id="UP000013827"/>
    </source>
</evidence>
<dbReference type="InterPro" id="IPR020806">
    <property type="entry name" value="PKS_PP-bd"/>
</dbReference>
<dbReference type="SUPFAM" id="SSF53901">
    <property type="entry name" value="Thiolase-like"/>
    <property type="match status" value="5"/>
</dbReference>
<evidence type="ECO:0000259" key="6">
    <source>
        <dbReference type="PROSITE" id="PS50075"/>
    </source>
</evidence>
<dbReference type="InterPro" id="IPR006162">
    <property type="entry name" value="Ppantetheine_attach_site"/>
</dbReference>
<dbReference type="Gene3D" id="3.90.180.10">
    <property type="entry name" value="Medium-chain alcohol dehydrogenases, catalytic domain"/>
    <property type="match status" value="2"/>
</dbReference>